<evidence type="ECO:0000256" key="3">
    <source>
        <dbReference type="ARBA" id="ARBA00022741"/>
    </source>
</evidence>
<name>A0A2S8AAF7_9FLAO</name>
<dbReference type="PANTHER" id="PTHR10953:SF102">
    <property type="entry name" value="ADENYLYLTRANSFERASE AND SULFURTRANSFERASE MOCS3"/>
    <property type="match status" value="1"/>
</dbReference>
<evidence type="ECO:0000313" key="15">
    <source>
        <dbReference type="Proteomes" id="UP000238042"/>
    </source>
</evidence>
<dbReference type="GO" id="GO:0005829">
    <property type="term" value="C:cytosol"/>
    <property type="evidence" value="ECO:0007669"/>
    <property type="project" value="TreeGrafter"/>
</dbReference>
<dbReference type="GO" id="GO:0005524">
    <property type="term" value="F:ATP binding"/>
    <property type="evidence" value="ECO:0007669"/>
    <property type="project" value="UniProtKB-KW"/>
</dbReference>
<dbReference type="GO" id="GO:0061605">
    <property type="term" value="F:molybdopterin-synthase adenylyltransferase activity"/>
    <property type="evidence" value="ECO:0007669"/>
    <property type="project" value="UniProtKB-EC"/>
</dbReference>
<dbReference type="InterPro" id="IPR035985">
    <property type="entry name" value="Ubiquitin-activating_enz"/>
</dbReference>
<evidence type="ECO:0000256" key="4">
    <source>
        <dbReference type="ARBA" id="ARBA00022840"/>
    </source>
</evidence>
<dbReference type="Pfam" id="PF00899">
    <property type="entry name" value="ThiF"/>
    <property type="match status" value="1"/>
</dbReference>
<dbReference type="Pfam" id="PF00581">
    <property type="entry name" value="Rhodanese"/>
    <property type="match status" value="1"/>
</dbReference>
<dbReference type="InterPro" id="IPR000594">
    <property type="entry name" value="ThiF_NAD_FAD-bd"/>
</dbReference>
<gene>
    <name evidence="14" type="ORF">C4S77_06960</name>
</gene>
<evidence type="ECO:0000256" key="6">
    <source>
        <dbReference type="ARBA" id="ARBA00055169"/>
    </source>
</evidence>
<sequence>MNTHRYNRQIILPEFGENSQQKLIKSKVLVIGAGGLGCPVLQFLATVGVGHIGIADDDKVDISNLHRQILYNENSIGKIKANEAKEKLHQINSEIEITAYSYKITHDNILPLIEQYDIIVDGTDNFQIRYLLNDACKLLKKPLVHGAIYQYEGQVSVFNIEKNGQITNYRDLFPVAPKSFEVPNCNQSGVLGTLSGLIGTVQANEVIKLITGIGDLLVHKLYLINVLNYETRIIKYNKLEIEMGPKNKEEFLTMNYDTFCNISSFSKKEIANKEELRSLLARENSILIDVRNEGEIPVINKYEYIRIPLTEFSHRLEELENYTTIIFVCQSGVRSEQAFKLVQQEYPQKDIFHIYKGVKTIL</sequence>
<dbReference type="EMBL" id="PSZM01000040">
    <property type="protein sequence ID" value="PQL91544.1"/>
    <property type="molecule type" value="Genomic_DNA"/>
</dbReference>
<comment type="function">
    <text evidence="6">Catalyzes the adenylation by ATP of the carboxyl group of the C-terminal glycine of sulfur carrier protein MoaD.</text>
</comment>
<dbReference type="InterPro" id="IPR045886">
    <property type="entry name" value="ThiF/MoeB/HesA"/>
</dbReference>
<dbReference type="GO" id="GO:0004792">
    <property type="term" value="F:thiosulfate-cyanide sulfurtransferase activity"/>
    <property type="evidence" value="ECO:0007669"/>
    <property type="project" value="TreeGrafter"/>
</dbReference>
<dbReference type="AlphaFoldDB" id="A0A2S8AAF7"/>
<dbReference type="Proteomes" id="UP000238042">
    <property type="component" value="Unassembled WGS sequence"/>
</dbReference>
<dbReference type="RefSeq" id="WP_105246950.1">
    <property type="nucleotide sequence ID" value="NZ_PSZM01000040.1"/>
</dbReference>
<evidence type="ECO:0000256" key="12">
    <source>
        <dbReference type="ARBA" id="ARBA00078531"/>
    </source>
</evidence>
<evidence type="ECO:0000256" key="5">
    <source>
        <dbReference type="ARBA" id="ARBA00052218"/>
    </source>
</evidence>
<feature type="domain" description="Rhodanese" evidence="13">
    <location>
        <begin position="281"/>
        <end position="341"/>
    </location>
</feature>
<evidence type="ECO:0000256" key="8">
    <source>
        <dbReference type="ARBA" id="ARBA00066884"/>
    </source>
</evidence>
<dbReference type="GO" id="GO:0008641">
    <property type="term" value="F:ubiquitin-like modifier activating enzyme activity"/>
    <property type="evidence" value="ECO:0007669"/>
    <property type="project" value="InterPro"/>
</dbReference>
<comment type="caution">
    <text evidence="14">The sequence shown here is derived from an EMBL/GenBank/DDBJ whole genome shotgun (WGS) entry which is preliminary data.</text>
</comment>
<comment type="subunit">
    <text evidence="7">Homodimer. Forms a stable heterotetrameric complex of 2 MoeB and 2 MoaD during adenylation of MoaD.</text>
</comment>
<dbReference type="Gene3D" id="3.40.250.10">
    <property type="entry name" value="Rhodanese-like domain"/>
    <property type="match status" value="1"/>
</dbReference>
<comment type="catalytic activity">
    <reaction evidence="5">
        <text>[molybdopterin-synthase sulfur-carrier protein]-C-terminal Gly-Gly + ATP + H(+) = [molybdopterin-synthase sulfur-carrier protein]-C-terminal Gly-Gly-AMP + diphosphate</text>
        <dbReference type="Rhea" id="RHEA:43616"/>
        <dbReference type="Rhea" id="RHEA-COMP:12159"/>
        <dbReference type="Rhea" id="RHEA-COMP:12202"/>
        <dbReference type="ChEBI" id="CHEBI:15378"/>
        <dbReference type="ChEBI" id="CHEBI:30616"/>
        <dbReference type="ChEBI" id="CHEBI:33019"/>
        <dbReference type="ChEBI" id="CHEBI:90618"/>
        <dbReference type="ChEBI" id="CHEBI:90778"/>
        <dbReference type="EC" id="2.7.7.80"/>
    </reaction>
</comment>
<organism evidence="14 15">
    <name type="scientific">Apibacter adventoris</name>
    <dbReference type="NCBI Taxonomy" id="1679466"/>
    <lineage>
        <taxon>Bacteria</taxon>
        <taxon>Pseudomonadati</taxon>
        <taxon>Bacteroidota</taxon>
        <taxon>Flavobacteriia</taxon>
        <taxon>Flavobacteriales</taxon>
        <taxon>Weeksellaceae</taxon>
        <taxon>Apibacter</taxon>
    </lineage>
</organism>
<evidence type="ECO:0000313" key="14">
    <source>
        <dbReference type="EMBL" id="PQL91544.1"/>
    </source>
</evidence>
<keyword evidence="3" id="KW-0547">Nucleotide-binding</keyword>
<dbReference type="CDD" id="cd00757">
    <property type="entry name" value="ThiF_MoeB_HesA_family"/>
    <property type="match status" value="1"/>
</dbReference>
<dbReference type="EC" id="2.7.7.80" evidence="8"/>
<keyword evidence="15" id="KW-1185">Reference proteome</keyword>
<dbReference type="GO" id="GO:0008146">
    <property type="term" value="F:sulfotransferase activity"/>
    <property type="evidence" value="ECO:0007669"/>
    <property type="project" value="TreeGrafter"/>
</dbReference>
<protein>
    <recommendedName>
        <fullName evidence="9">Molybdopterin-synthase adenylyltransferase</fullName>
        <ecNumber evidence="8">2.7.7.80</ecNumber>
    </recommendedName>
    <alternativeName>
        <fullName evidence="12">MoaD protein adenylase</fullName>
    </alternativeName>
    <alternativeName>
        <fullName evidence="10">Molybdopterin-converting factor subunit 1 adenylase</fullName>
    </alternativeName>
    <alternativeName>
        <fullName evidence="11">Sulfur carrier protein MoaD adenylyltransferase</fullName>
    </alternativeName>
</protein>
<dbReference type="OrthoDB" id="9804286at2"/>
<keyword evidence="2" id="KW-0808">Transferase</keyword>
<evidence type="ECO:0000256" key="2">
    <source>
        <dbReference type="ARBA" id="ARBA00022679"/>
    </source>
</evidence>
<dbReference type="Gene3D" id="3.40.50.720">
    <property type="entry name" value="NAD(P)-binding Rossmann-like Domain"/>
    <property type="match status" value="1"/>
</dbReference>
<dbReference type="CDD" id="cd00158">
    <property type="entry name" value="RHOD"/>
    <property type="match status" value="1"/>
</dbReference>
<dbReference type="SUPFAM" id="SSF69572">
    <property type="entry name" value="Activating enzymes of the ubiquitin-like proteins"/>
    <property type="match status" value="1"/>
</dbReference>
<evidence type="ECO:0000256" key="7">
    <source>
        <dbReference type="ARBA" id="ARBA00063809"/>
    </source>
</evidence>
<evidence type="ECO:0000256" key="1">
    <source>
        <dbReference type="ARBA" id="ARBA00009919"/>
    </source>
</evidence>
<evidence type="ECO:0000256" key="9">
    <source>
        <dbReference type="ARBA" id="ARBA00073635"/>
    </source>
</evidence>
<dbReference type="PROSITE" id="PS50206">
    <property type="entry name" value="RHODANESE_3"/>
    <property type="match status" value="1"/>
</dbReference>
<proteinExistence type="inferred from homology"/>
<dbReference type="FunFam" id="3.40.50.720:FF:000033">
    <property type="entry name" value="Adenylyltransferase and sulfurtransferase MOCS3"/>
    <property type="match status" value="1"/>
</dbReference>
<evidence type="ECO:0000256" key="10">
    <source>
        <dbReference type="ARBA" id="ARBA00075110"/>
    </source>
</evidence>
<comment type="similarity">
    <text evidence="1">Belongs to the HesA/MoeB/ThiF family.</text>
</comment>
<dbReference type="PANTHER" id="PTHR10953">
    <property type="entry name" value="UBIQUITIN-ACTIVATING ENZYME E1"/>
    <property type="match status" value="1"/>
</dbReference>
<accession>A0A2S8AAF7</accession>
<evidence type="ECO:0000259" key="13">
    <source>
        <dbReference type="PROSITE" id="PS50206"/>
    </source>
</evidence>
<reference evidence="14 15" key="1">
    <citation type="submission" date="2018-02" db="EMBL/GenBank/DDBJ databases">
        <title>Genome sequences of Apibacter spp., gut symbionts of Asian honey bees.</title>
        <authorList>
            <person name="Kwong W.K."/>
            <person name="Steele M.I."/>
            <person name="Moran N.A."/>
        </authorList>
    </citation>
    <scope>NUCLEOTIDE SEQUENCE [LARGE SCALE GENOMIC DNA]</scope>
    <source>
        <strain evidence="15">wkB301</strain>
    </source>
</reference>
<dbReference type="InterPro" id="IPR001763">
    <property type="entry name" value="Rhodanese-like_dom"/>
</dbReference>
<keyword evidence="4" id="KW-0067">ATP-binding</keyword>
<evidence type="ECO:0000256" key="11">
    <source>
        <dbReference type="ARBA" id="ARBA00075328"/>
    </source>
</evidence>
<dbReference type="InterPro" id="IPR036873">
    <property type="entry name" value="Rhodanese-like_dom_sf"/>
</dbReference>